<dbReference type="OrthoDB" id="2131567at2759"/>
<keyword evidence="1" id="KW-1015">Disulfide bond</keyword>
<evidence type="ECO:0000313" key="7">
    <source>
        <dbReference type="EMBL" id="CAD6188827.1"/>
    </source>
</evidence>
<sequence length="1132" mass="126389">MRCILKFFILIFVPQVSVCDEISRFFSTSVFERLQPDVIRISLNKLDLNIVATLKTESQSLYEYLASFSESLPGRGSLSEIAEDAFIGSLLLPEDTLYLDPYNWHFPTKESNKIIAYFDSDITRNTNRSLGYIDKSTNSPQRPNPFLSYQRQKRDVSYAVKDVEKNRCELKIVADYTFFKVVGKQSKAITIKYLVNTIARVNEIYTSVNWDEGFEHELENRQRGRLRNIGFSIKEIAVLEKPSPNRHHYNYHSEDDKWNSKKLLEAFSFEEGSSNFCLVMLVTARNFEESEVLGLAYVARPPQDGSDVPGGLCSTENNVNNRYVPVNTLFTTALLSNGENGITQGTDIIVAHEFGHAFGAPHDPEPTEGRGEENDNCFPSFKEGGSYIMHRYAQAGYDRNNYLFSPCSRKVIRTLLGQRFETCFTKEKTSDCGNGVIEDSEQCDNGDNEALLHTQGGARCCDKFCQLAVGAVCSPNNHACCSDQCQFLNNTHVCLPGDTFHCKGDSHCSGISGECPEPPPVKNGLPCFDKGECQKGVCVPYLEDSCHRCCRSSSNETCVIEPSGGLLRDGTNCLQGFCKNSICVNKVTDNVINYVTSLKDSQRLWTFFKNNIVLYCVCKHDSKEKKMSKKKLKNVVVAKDFLPSGRGWLLKMLRLFIFAFLTIVGFAASAYPNDTLTTTTPKGGTSIAGTFVTCHTSMENCLEACYMECFVADFCNDVPDRVACAPGLPQMVLLTLGFVILLVTCCGFICFCTPCCLCAIIYRRRQARKNRAQAEYPTPTAPPLLAKRPRPSPKRFGLQFEKWLEGRLVLLITLLILRHQMDCLVHDPDLPSCATEPTETFPGSLDLNKSSPNDVLWAFMRASGAFFTNQIQTPVKATPKPKESFSPTKCSEGAEDVFEDEVLANELLEISKATAARTVSKKIPRLGSPVKVSNLARMFTARTEELRMPIECVCHCCFGKMVAGHRTVLYKGSSRSYPCYRCTRKGCQTFASMTQLHKKLVVARSGNLRKRRFSRSPTPQEEIEIKPILPIMAEASDATSFSTTSLQLNIPESPPKMEPGVSKSYPNLSALLGSAPPAPKNFRDNFAPVDSRTPPTQHLLMIANKYQAPPPEPSIYGPLWEQILKILQAGQK</sequence>
<feature type="transmembrane region" description="Helical" evidence="3">
    <location>
        <begin position="736"/>
        <end position="762"/>
    </location>
</feature>
<dbReference type="PROSITE" id="PS50215">
    <property type="entry name" value="ADAM_MEPRO"/>
    <property type="match status" value="1"/>
</dbReference>
<dbReference type="GO" id="GO:0007219">
    <property type="term" value="P:Notch signaling pathway"/>
    <property type="evidence" value="ECO:0007669"/>
    <property type="project" value="TreeGrafter"/>
</dbReference>
<dbReference type="InterPro" id="IPR024079">
    <property type="entry name" value="MetalloPept_cat_dom_sf"/>
</dbReference>
<feature type="binding site" evidence="2">
    <location>
        <position position="352"/>
    </location>
    <ligand>
        <name>Zn(2+)</name>
        <dbReference type="ChEBI" id="CHEBI:29105"/>
        <note>catalytic</note>
    </ligand>
</feature>
<keyword evidence="4" id="KW-0732">Signal</keyword>
<proteinExistence type="predicted"/>
<comment type="caution">
    <text evidence="7">The sequence shown here is derived from an EMBL/GenBank/DDBJ whole genome shotgun (WGS) entry which is preliminary data.</text>
</comment>
<dbReference type="InterPro" id="IPR001762">
    <property type="entry name" value="Disintegrin_dom"/>
</dbReference>
<evidence type="ECO:0000259" key="5">
    <source>
        <dbReference type="PROSITE" id="PS50214"/>
    </source>
</evidence>
<feature type="chain" id="PRO_5035771172" description="Peptidase M12B domain-containing protein" evidence="4">
    <location>
        <begin position="20"/>
        <end position="1132"/>
    </location>
</feature>
<evidence type="ECO:0000256" key="2">
    <source>
        <dbReference type="PROSITE-ProRule" id="PRU00276"/>
    </source>
</evidence>
<evidence type="ECO:0008006" key="9">
    <source>
        <dbReference type="Google" id="ProtNLM"/>
    </source>
</evidence>
<dbReference type="SUPFAM" id="SSF57552">
    <property type="entry name" value="Blood coagulation inhibitor (disintegrin)"/>
    <property type="match status" value="1"/>
</dbReference>
<evidence type="ECO:0000256" key="1">
    <source>
        <dbReference type="ARBA" id="ARBA00023157"/>
    </source>
</evidence>
<dbReference type="AlphaFoldDB" id="A0A8S1H0A2"/>
<keyword evidence="8" id="KW-1185">Reference proteome</keyword>
<keyword evidence="2" id="KW-0479">Metal-binding</keyword>
<dbReference type="PANTHER" id="PTHR45702:SF6">
    <property type="entry name" value="DISINTEGRIN AND METALLOPROTEINASE DOMAIN-CONTAINING PROTEIN 17"/>
    <property type="match status" value="1"/>
</dbReference>
<feature type="domain" description="Peptidase M12B" evidence="6">
    <location>
        <begin position="166"/>
        <end position="428"/>
    </location>
</feature>
<name>A0A8S1H0A2_9PELO</name>
<dbReference type="Pfam" id="PF13574">
    <property type="entry name" value="Reprolysin_2"/>
    <property type="match status" value="1"/>
</dbReference>
<dbReference type="SMART" id="SM00050">
    <property type="entry name" value="DISIN"/>
    <property type="match status" value="1"/>
</dbReference>
<dbReference type="GO" id="GO:0046872">
    <property type="term" value="F:metal ion binding"/>
    <property type="evidence" value="ECO:0007669"/>
    <property type="project" value="UniProtKB-KW"/>
</dbReference>
<dbReference type="InterPro" id="IPR051489">
    <property type="entry name" value="ADAM_Metalloproteinase"/>
</dbReference>
<dbReference type="InterPro" id="IPR001590">
    <property type="entry name" value="Peptidase_M12B"/>
</dbReference>
<dbReference type="FunFam" id="4.10.70.10:FF:000003">
    <property type="entry name" value="Disintegrin and metalloproteinase domain-containing protein 17"/>
    <property type="match status" value="1"/>
</dbReference>
<feature type="active site" evidence="2">
    <location>
        <position position="353"/>
    </location>
</feature>
<comment type="caution">
    <text evidence="2">Lacks conserved residue(s) required for the propagation of feature annotation.</text>
</comment>
<reference evidence="7" key="1">
    <citation type="submission" date="2020-10" db="EMBL/GenBank/DDBJ databases">
        <authorList>
            <person name="Kikuchi T."/>
        </authorList>
    </citation>
    <scope>NUCLEOTIDE SEQUENCE</scope>
    <source>
        <strain evidence="7">NKZ352</strain>
    </source>
</reference>
<gene>
    <name evidence="7" type="ORF">CAUJ_LOCUS4746</name>
</gene>
<accession>A0A8S1H0A2</accession>
<feature type="signal peptide" evidence="4">
    <location>
        <begin position="1"/>
        <end position="19"/>
    </location>
</feature>
<evidence type="ECO:0000256" key="3">
    <source>
        <dbReference type="SAM" id="Phobius"/>
    </source>
</evidence>
<keyword evidence="2" id="KW-0862">Zinc</keyword>
<dbReference type="InterPro" id="IPR036436">
    <property type="entry name" value="Disintegrin_dom_sf"/>
</dbReference>
<dbReference type="GO" id="GO:0005886">
    <property type="term" value="C:plasma membrane"/>
    <property type="evidence" value="ECO:0007669"/>
    <property type="project" value="TreeGrafter"/>
</dbReference>
<dbReference type="GO" id="GO:0006509">
    <property type="term" value="P:membrane protein ectodomain proteolysis"/>
    <property type="evidence" value="ECO:0007669"/>
    <property type="project" value="TreeGrafter"/>
</dbReference>
<keyword evidence="3" id="KW-0472">Membrane</keyword>
<dbReference type="PROSITE" id="PS50214">
    <property type="entry name" value="DISINTEGRIN_2"/>
    <property type="match status" value="1"/>
</dbReference>
<evidence type="ECO:0000259" key="6">
    <source>
        <dbReference type="PROSITE" id="PS50215"/>
    </source>
</evidence>
<feature type="binding site" evidence="2">
    <location>
        <position position="356"/>
    </location>
    <ligand>
        <name>Zn(2+)</name>
        <dbReference type="ChEBI" id="CHEBI:29105"/>
        <note>catalytic</note>
    </ligand>
</feature>
<dbReference type="Gene3D" id="4.10.70.10">
    <property type="entry name" value="Disintegrin domain"/>
    <property type="match status" value="1"/>
</dbReference>
<dbReference type="Proteomes" id="UP000835052">
    <property type="component" value="Unassembled WGS sequence"/>
</dbReference>
<dbReference type="SUPFAM" id="SSF55486">
    <property type="entry name" value="Metalloproteases ('zincins'), catalytic domain"/>
    <property type="match status" value="1"/>
</dbReference>
<evidence type="ECO:0000313" key="8">
    <source>
        <dbReference type="Proteomes" id="UP000835052"/>
    </source>
</evidence>
<dbReference type="GO" id="GO:0004222">
    <property type="term" value="F:metalloendopeptidase activity"/>
    <property type="evidence" value="ECO:0007669"/>
    <property type="project" value="InterPro"/>
</dbReference>
<dbReference type="Gene3D" id="3.40.390.10">
    <property type="entry name" value="Collagenase (Catalytic Domain)"/>
    <property type="match status" value="1"/>
</dbReference>
<evidence type="ECO:0000256" key="4">
    <source>
        <dbReference type="SAM" id="SignalP"/>
    </source>
</evidence>
<keyword evidence="3" id="KW-1133">Transmembrane helix</keyword>
<protein>
    <recommendedName>
        <fullName evidence="9">Peptidase M12B domain-containing protein</fullName>
    </recommendedName>
</protein>
<dbReference type="PANTHER" id="PTHR45702">
    <property type="entry name" value="ADAM10/ADAM17 METALLOPEPTIDASE FAMILY MEMBER"/>
    <property type="match status" value="1"/>
</dbReference>
<feature type="domain" description="Disintegrin" evidence="5">
    <location>
        <begin position="429"/>
        <end position="523"/>
    </location>
</feature>
<organism evidence="7 8">
    <name type="scientific">Caenorhabditis auriculariae</name>
    <dbReference type="NCBI Taxonomy" id="2777116"/>
    <lineage>
        <taxon>Eukaryota</taxon>
        <taxon>Metazoa</taxon>
        <taxon>Ecdysozoa</taxon>
        <taxon>Nematoda</taxon>
        <taxon>Chromadorea</taxon>
        <taxon>Rhabditida</taxon>
        <taxon>Rhabditina</taxon>
        <taxon>Rhabditomorpha</taxon>
        <taxon>Rhabditoidea</taxon>
        <taxon>Rhabditidae</taxon>
        <taxon>Peloderinae</taxon>
        <taxon>Caenorhabditis</taxon>
    </lineage>
</organism>
<dbReference type="EMBL" id="CAJGYM010000009">
    <property type="protein sequence ID" value="CAD6188827.1"/>
    <property type="molecule type" value="Genomic_DNA"/>
</dbReference>
<feature type="binding site" evidence="2">
    <location>
        <position position="362"/>
    </location>
    <ligand>
        <name>Zn(2+)</name>
        <dbReference type="ChEBI" id="CHEBI:29105"/>
        <note>catalytic</note>
    </ligand>
</feature>
<keyword evidence="3" id="KW-0812">Transmembrane</keyword>